<feature type="transmembrane region" description="Helical" evidence="1">
    <location>
        <begin position="105"/>
        <end position="126"/>
    </location>
</feature>
<feature type="transmembrane region" description="Helical" evidence="1">
    <location>
        <begin position="233"/>
        <end position="253"/>
    </location>
</feature>
<name>A0A8H9GDZ5_9MICO</name>
<reference evidence="2" key="2">
    <citation type="submission" date="2020-09" db="EMBL/GenBank/DDBJ databases">
        <authorList>
            <person name="Sun Q."/>
            <person name="Ohkuma M."/>
        </authorList>
    </citation>
    <scope>NUCLEOTIDE SEQUENCE</scope>
    <source>
        <strain evidence="2">JCM 3051</strain>
    </source>
</reference>
<dbReference type="AlphaFoldDB" id="A0A8H9GDZ5"/>
<keyword evidence="3" id="KW-1185">Reference proteome</keyword>
<proteinExistence type="predicted"/>
<feature type="transmembrane region" description="Helical" evidence="1">
    <location>
        <begin position="206"/>
        <end position="227"/>
    </location>
</feature>
<reference evidence="2" key="1">
    <citation type="journal article" date="2014" name="Int. J. Syst. Evol. Microbiol.">
        <title>Complete genome sequence of Corynebacterium casei LMG S-19264T (=DSM 44701T), isolated from a smear-ripened cheese.</title>
        <authorList>
            <consortium name="US DOE Joint Genome Institute (JGI-PGF)"/>
            <person name="Walter F."/>
            <person name="Albersmeier A."/>
            <person name="Kalinowski J."/>
            <person name="Ruckert C."/>
        </authorList>
    </citation>
    <scope>NUCLEOTIDE SEQUENCE</scope>
    <source>
        <strain evidence="2">JCM 3051</strain>
    </source>
</reference>
<feature type="transmembrane region" description="Helical" evidence="1">
    <location>
        <begin position="76"/>
        <end position="99"/>
    </location>
</feature>
<evidence type="ECO:0000256" key="1">
    <source>
        <dbReference type="SAM" id="Phobius"/>
    </source>
</evidence>
<comment type="caution">
    <text evidence="2">The sequence shown here is derived from an EMBL/GenBank/DDBJ whole genome shotgun (WGS) entry which is preliminary data.</text>
</comment>
<protein>
    <submittedName>
        <fullName evidence="2">Uncharacterized protein</fullName>
    </submittedName>
</protein>
<evidence type="ECO:0000313" key="3">
    <source>
        <dbReference type="Proteomes" id="UP000655589"/>
    </source>
</evidence>
<evidence type="ECO:0000313" key="2">
    <source>
        <dbReference type="EMBL" id="GGM12433.1"/>
    </source>
</evidence>
<feature type="transmembrane region" description="Helical" evidence="1">
    <location>
        <begin position="176"/>
        <end position="194"/>
    </location>
</feature>
<keyword evidence="1" id="KW-0472">Membrane</keyword>
<keyword evidence="1" id="KW-0812">Transmembrane</keyword>
<organism evidence="2 3">
    <name type="scientific">Promicromonospora citrea</name>
    <dbReference type="NCBI Taxonomy" id="43677"/>
    <lineage>
        <taxon>Bacteria</taxon>
        <taxon>Bacillati</taxon>
        <taxon>Actinomycetota</taxon>
        <taxon>Actinomycetes</taxon>
        <taxon>Micrococcales</taxon>
        <taxon>Promicromonosporaceae</taxon>
        <taxon>Promicromonospora</taxon>
    </lineage>
</organism>
<sequence length="277" mass="28510">MKSLPDAGRRPAALSLLLLAVAVWMSVPLRLLVPGTELDLGFTTGNTVYVIENAAMAGTIVLAVGVTVLRARRVLTAVIVVVGLHLLLQVGTAAVQLVQGARPELLLGTLLAMLELGLVLVGALLARLLHEPTSARRTGFWVVLAGAALYVVWGSVLEPVIAMMPYGGPVPGMMGSYLVVLVLNLLAVAAALLCGWPSAVTRRVGAVLAGVFGVLGIAGAVGAAEVWSETYRAVQVVQGGLLLAVVPFAVVAARRVADARRVAGATSPSSLGSPRVR</sequence>
<dbReference type="RefSeq" id="WP_171103957.1">
    <property type="nucleotide sequence ID" value="NZ_BMPT01000001.1"/>
</dbReference>
<accession>A0A8H9GDZ5</accession>
<dbReference type="Proteomes" id="UP000655589">
    <property type="component" value="Unassembled WGS sequence"/>
</dbReference>
<gene>
    <name evidence="2" type="ORF">GCM10010102_05160</name>
</gene>
<feature type="transmembrane region" description="Helical" evidence="1">
    <location>
        <begin position="48"/>
        <end position="69"/>
    </location>
</feature>
<keyword evidence="1" id="KW-1133">Transmembrane helix</keyword>
<dbReference type="EMBL" id="BMPT01000001">
    <property type="protein sequence ID" value="GGM12433.1"/>
    <property type="molecule type" value="Genomic_DNA"/>
</dbReference>
<feature type="transmembrane region" description="Helical" evidence="1">
    <location>
        <begin position="138"/>
        <end position="156"/>
    </location>
</feature>